<dbReference type="InterPro" id="IPR012132">
    <property type="entry name" value="GMC_OxRdtase"/>
</dbReference>
<sequence>MSTHKEGTEYDIIFAGGKFIPVNSPPHRSRRLTFLGGTAACIVAGRLAKADPNLSILIVERGKNNLNDPNVVNASRYLYHLAPNSQTSIAYKGNKTADLNGREPIVTTGGLLGGGSSINFAMYTRASGVDYDSWNTEGWDAKSLLHYAKKLETHHLDHPSVDKSVHGYDGPINVSFGCYSAKEAQDDILAAAEAVGLPEYPDIQDFKTIGGFSRWLRYVSPEGKRQDTAHRYVHPLMASGKYPNLHLLVESTISRVIFEGNRAVGVEYLPTAYNQPVANFTKGPPLTIKARKLVVVSAGALGTPLILERSGVGNAEVLKKLDIPVVADLPGVGEEYQDHNLIFYKYKTTLKPHETLDDLNRGDVDFYEAVEKKNPIVTWNGVDLAAKLRPTDEEVAQLDQEFQDHWNRDFKEQKERPLMLLGVVSTYLGNYKTLPEEQAGPSQYLSIGMYTGYPYSRGDIHITSKDPDVPPSFNTGFLSKRVDMTKQLWAYKKQREIFRRTNGFISELAVAHPNFRQGSKAALRTEPEVKEGFRTLEERKLLPPIEYDEEDDKAIEEFIRSNIETTWHSLGTCKMAPKEKGGVVDKHLNVYGTVGLKLCDLSIAPENVGANTNNSALIVGEKGADIIAKELGLVV</sequence>
<dbReference type="Proteomes" id="UP000236290">
    <property type="component" value="Unassembled WGS sequence"/>
</dbReference>
<organism evidence="4 5">
    <name type="scientific">Trichoderma harzianum</name>
    <name type="common">Hypocrea lixii</name>
    <dbReference type="NCBI Taxonomy" id="5544"/>
    <lineage>
        <taxon>Eukaryota</taxon>
        <taxon>Fungi</taxon>
        <taxon>Dikarya</taxon>
        <taxon>Ascomycota</taxon>
        <taxon>Pezizomycotina</taxon>
        <taxon>Sordariomycetes</taxon>
        <taxon>Hypocreomycetidae</taxon>
        <taxon>Hypocreales</taxon>
        <taxon>Hypocreaceae</taxon>
        <taxon>Trichoderma</taxon>
    </lineage>
</organism>
<comment type="caution">
    <text evidence="4">The sequence shown here is derived from an EMBL/GenBank/DDBJ whole genome shotgun (WGS) entry which is preliminary data.</text>
</comment>
<keyword evidence="2" id="KW-0285">Flavoprotein</keyword>
<feature type="binding site" evidence="2">
    <location>
        <begin position="567"/>
        <end position="568"/>
    </location>
    <ligand>
        <name>FAD</name>
        <dbReference type="ChEBI" id="CHEBI:57692"/>
    </ligand>
</feature>
<feature type="domain" description="Glucose-methanol-choline oxidoreductase N-terminal" evidence="3">
    <location>
        <begin position="299"/>
        <end position="313"/>
    </location>
</feature>
<evidence type="ECO:0000256" key="1">
    <source>
        <dbReference type="ARBA" id="ARBA00010790"/>
    </source>
</evidence>
<evidence type="ECO:0000313" key="4">
    <source>
        <dbReference type="EMBL" id="PNP59169.1"/>
    </source>
</evidence>
<dbReference type="SUPFAM" id="SSF54373">
    <property type="entry name" value="FAD-linked reductases, C-terminal domain"/>
    <property type="match status" value="1"/>
</dbReference>
<dbReference type="GO" id="GO:0050660">
    <property type="term" value="F:flavin adenine dinucleotide binding"/>
    <property type="evidence" value="ECO:0007669"/>
    <property type="project" value="InterPro"/>
</dbReference>
<dbReference type="InterPro" id="IPR000172">
    <property type="entry name" value="GMC_OxRdtase_N"/>
</dbReference>
<evidence type="ECO:0000313" key="5">
    <source>
        <dbReference type="Proteomes" id="UP000236290"/>
    </source>
</evidence>
<dbReference type="Pfam" id="PF05199">
    <property type="entry name" value="GMC_oxred_C"/>
    <property type="match status" value="1"/>
</dbReference>
<dbReference type="PANTHER" id="PTHR11552:SF78">
    <property type="entry name" value="GLUCOSE-METHANOL-CHOLINE OXIDOREDUCTASE N-TERMINAL DOMAIN-CONTAINING PROTEIN"/>
    <property type="match status" value="1"/>
</dbReference>
<dbReference type="OrthoDB" id="269227at2759"/>
<dbReference type="Gene3D" id="3.30.560.10">
    <property type="entry name" value="Glucose Oxidase, domain 3"/>
    <property type="match status" value="1"/>
</dbReference>
<accession>A0A2K0UN03</accession>
<reference evidence="4 5" key="1">
    <citation type="submission" date="2017-02" db="EMBL/GenBank/DDBJ databases">
        <title>Genomes of Trichoderma spp. with biocontrol activity.</title>
        <authorList>
            <person name="Gardiner D."/>
            <person name="Kazan K."/>
            <person name="Vos C."/>
            <person name="Harvey P."/>
        </authorList>
    </citation>
    <scope>NUCLEOTIDE SEQUENCE [LARGE SCALE GENOMIC DNA]</scope>
    <source>
        <strain evidence="4 5">Tr1</strain>
    </source>
</reference>
<protein>
    <recommendedName>
        <fullName evidence="3">Glucose-methanol-choline oxidoreductase N-terminal domain-containing protein</fullName>
    </recommendedName>
</protein>
<dbReference type="AlphaFoldDB" id="A0A2K0UN03"/>
<evidence type="ECO:0000259" key="3">
    <source>
        <dbReference type="PROSITE" id="PS00624"/>
    </source>
</evidence>
<dbReference type="Pfam" id="PF00732">
    <property type="entry name" value="GMC_oxred_N"/>
    <property type="match status" value="1"/>
</dbReference>
<keyword evidence="2" id="KW-0274">FAD</keyword>
<dbReference type="EMBL" id="MTYI01000016">
    <property type="protein sequence ID" value="PNP59169.1"/>
    <property type="molecule type" value="Genomic_DNA"/>
</dbReference>
<dbReference type="Gene3D" id="3.50.50.60">
    <property type="entry name" value="FAD/NAD(P)-binding domain"/>
    <property type="match status" value="1"/>
</dbReference>
<proteinExistence type="inferred from homology"/>
<comment type="cofactor">
    <cofactor evidence="2">
        <name>FAD</name>
        <dbReference type="ChEBI" id="CHEBI:57692"/>
    </cofactor>
</comment>
<evidence type="ECO:0000256" key="2">
    <source>
        <dbReference type="PIRSR" id="PIRSR000137-2"/>
    </source>
</evidence>
<dbReference type="SUPFAM" id="SSF51905">
    <property type="entry name" value="FAD/NAD(P)-binding domain"/>
    <property type="match status" value="1"/>
</dbReference>
<dbReference type="GO" id="GO:0016614">
    <property type="term" value="F:oxidoreductase activity, acting on CH-OH group of donors"/>
    <property type="evidence" value="ECO:0007669"/>
    <property type="project" value="InterPro"/>
</dbReference>
<name>A0A2K0UN03_TRIHA</name>
<dbReference type="PROSITE" id="PS00624">
    <property type="entry name" value="GMC_OXRED_2"/>
    <property type="match status" value="1"/>
</dbReference>
<dbReference type="InterPro" id="IPR007867">
    <property type="entry name" value="GMC_OxRtase_C"/>
</dbReference>
<dbReference type="PANTHER" id="PTHR11552">
    <property type="entry name" value="GLUCOSE-METHANOL-CHOLINE GMC OXIDOREDUCTASE"/>
    <property type="match status" value="1"/>
</dbReference>
<dbReference type="InterPro" id="IPR036188">
    <property type="entry name" value="FAD/NAD-bd_sf"/>
</dbReference>
<dbReference type="PIRSF" id="PIRSF000137">
    <property type="entry name" value="Alcohol_oxidase"/>
    <property type="match status" value="1"/>
</dbReference>
<gene>
    <name evidence="4" type="ORF">THARTR1_01417</name>
</gene>
<comment type="similarity">
    <text evidence="1">Belongs to the GMC oxidoreductase family.</text>
</comment>